<accession>H2YV91</accession>
<dbReference type="Ensembl" id="ENSCSAVT00000009368.1">
    <property type="protein sequence ID" value="ENSCSAVP00000009251.1"/>
    <property type="gene ID" value="ENSCSAVG00000005453.1"/>
</dbReference>
<feature type="domain" description="Myotubularin phosphatase" evidence="3">
    <location>
        <begin position="64"/>
        <end position="241"/>
    </location>
</feature>
<dbReference type="InterPro" id="IPR030564">
    <property type="entry name" value="Myotubularin"/>
</dbReference>
<feature type="binding site" evidence="2">
    <location>
        <begin position="213"/>
        <end position="214"/>
    </location>
    <ligand>
        <name>substrate</name>
    </ligand>
</feature>
<comment type="similarity">
    <text evidence="1">Belongs to the protein-tyrosine phosphatase family. Non-receptor class myotubularin subfamily.</text>
</comment>
<dbReference type="GeneTree" id="ENSGT00940000162717"/>
<name>H2YV91_CIOSA</name>
<evidence type="ECO:0000256" key="2">
    <source>
        <dbReference type="PIRSR" id="PIRSR630564-2"/>
    </source>
</evidence>
<dbReference type="AlphaFoldDB" id="H2YV91"/>
<dbReference type="PROSITE" id="PS51339">
    <property type="entry name" value="PPASE_MYOTUBULARIN"/>
    <property type="match status" value="1"/>
</dbReference>
<dbReference type="PANTHER" id="PTHR10807:SF8">
    <property type="entry name" value="PHOSPHATIDYLINOSITOL-3-PHOSPHATE PHOSPHATASE"/>
    <property type="match status" value="1"/>
</dbReference>
<evidence type="ECO:0000313" key="4">
    <source>
        <dbReference type="Ensembl" id="ENSCSAVP00000009251.1"/>
    </source>
</evidence>
<dbReference type="GO" id="GO:0005737">
    <property type="term" value="C:cytoplasm"/>
    <property type="evidence" value="ECO:0007669"/>
    <property type="project" value="TreeGrafter"/>
</dbReference>
<dbReference type="Pfam" id="PF06602">
    <property type="entry name" value="Myotub-related"/>
    <property type="match status" value="1"/>
</dbReference>
<dbReference type="GO" id="GO:0106018">
    <property type="term" value="F:phosphatidylinositol-3,5-bisphosphate phosphatase activity"/>
    <property type="evidence" value="ECO:0007669"/>
    <property type="project" value="TreeGrafter"/>
</dbReference>
<dbReference type="Proteomes" id="UP000007875">
    <property type="component" value="Unassembled WGS sequence"/>
</dbReference>
<dbReference type="Gene3D" id="2.30.29.30">
    <property type="entry name" value="Pleckstrin-homology domain (PH domain)/Phosphotyrosine-binding domain (PTB)"/>
    <property type="match status" value="1"/>
</dbReference>
<reference evidence="5" key="1">
    <citation type="submission" date="2003-08" db="EMBL/GenBank/DDBJ databases">
        <authorList>
            <person name="Birren B."/>
            <person name="Nusbaum C."/>
            <person name="Abebe A."/>
            <person name="Abouelleil A."/>
            <person name="Adekoya E."/>
            <person name="Ait-zahra M."/>
            <person name="Allen N."/>
            <person name="Allen T."/>
            <person name="An P."/>
            <person name="Anderson M."/>
            <person name="Anderson S."/>
            <person name="Arachchi H."/>
            <person name="Armbruster J."/>
            <person name="Bachantsang P."/>
            <person name="Baldwin J."/>
            <person name="Barry A."/>
            <person name="Bayul T."/>
            <person name="Blitshsteyn B."/>
            <person name="Bloom T."/>
            <person name="Blye J."/>
            <person name="Boguslavskiy L."/>
            <person name="Borowsky M."/>
            <person name="Boukhgalter B."/>
            <person name="Brunache A."/>
            <person name="Butler J."/>
            <person name="Calixte N."/>
            <person name="Calvo S."/>
            <person name="Camarata J."/>
            <person name="Campo K."/>
            <person name="Chang J."/>
            <person name="Cheshatsang Y."/>
            <person name="Citroen M."/>
            <person name="Collymore A."/>
            <person name="Considine T."/>
            <person name="Cook A."/>
            <person name="Cooke P."/>
            <person name="Corum B."/>
            <person name="Cuomo C."/>
            <person name="David R."/>
            <person name="Dawoe T."/>
            <person name="Degray S."/>
            <person name="Dodge S."/>
            <person name="Dooley K."/>
            <person name="Dorje P."/>
            <person name="Dorjee K."/>
            <person name="Dorris L."/>
            <person name="Duffey N."/>
            <person name="Dupes A."/>
            <person name="Elkins T."/>
            <person name="Engels R."/>
            <person name="Erickson J."/>
            <person name="Farina A."/>
            <person name="Faro S."/>
            <person name="Ferreira P."/>
            <person name="Fischer H."/>
            <person name="Fitzgerald M."/>
            <person name="Foley K."/>
            <person name="Gage D."/>
            <person name="Galagan J."/>
            <person name="Gearin G."/>
            <person name="Gnerre S."/>
            <person name="Gnirke A."/>
            <person name="Goyette A."/>
            <person name="Graham J."/>
            <person name="Grandbois E."/>
            <person name="Gyaltsen K."/>
            <person name="Hafez N."/>
            <person name="Hagopian D."/>
            <person name="Hagos B."/>
            <person name="Hall J."/>
            <person name="Hatcher B."/>
            <person name="Heller A."/>
            <person name="Higgins H."/>
            <person name="Honan T."/>
            <person name="Horn A."/>
            <person name="Houde N."/>
            <person name="Hughes L."/>
            <person name="Hulme W."/>
            <person name="Husby E."/>
            <person name="Iliev I."/>
            <person name="Jaffe D."/>
            <person name="Jones C."/>
            <person name="Kamal M."/>
            <person name="Kamat A."/>
            <person name="Kamvysselis M."/>
            <person name="Karlsson E."/>
            <person name="Kells C."/>
            <person name="Kieu A."/>
            <person name="Kisner P."/>
            <person name="Kodira C."/>
            <person name="Kulbokas E."/>
            <person name="Labutti K."/>
            <person name="Lama D."/>
            <person name="Landers T."/>
            <person name="Leger J."/>
            <person name="Levine S."/>
            <person name="Lewis D."/>
            <person name="Lewis T."/>
            <person name="Lindblad-toh K."/>
            <person name="Liu X."/>
            <person name="Lokyitsang T."/>
            <person name="Lokyitsang Y."/>
            <person name="Lucien O."/>
            <person name="Lui A."/>
            <person name="Ma L.J."/>
            <person name="Mabbitt R."/>
            <person name="Macdonald J."/>
            <person name="Maclean C."/>
            <person name="Major J."/>
            <person name="Manning J."/>
            <person name="Marabella R."/>
            <person name="Maru K."/>
            <person name="Matthews C."/>
            <person name="Mauceli E."/>
            <person name="Mccarthy M."/>
            <person name="Mcdonough S."/>
            <person name="Mcghee T."/>
            <person name="Meldrim J."/>
            <person name="Meneus L."/>
            <person name="Mesirov J."/>
            <person name="Mihalev A."/>
            <person name="Mihova T."/>
            <person name="Mikkelsen T."/>
            <person name="Mlenga V."/>
            <person name="Moru K."/>
            <person name="Mozes J."/>
            <person name="Mulrain L."/>
            <person name="Munson G."/>
            <person name="Naylor J."/>
            <person name="Newes C."/>
            <person name="Nguyen C."/>
            <person name="Nguyen N."/>
            <person name="Nguyen T."/>
            <person name="Nicol R."/>
            <person name="Nielsen C."/>
            <person name="Nizzari M."/>
            <person name="Norbu C."/>
            <person name="Norbu N."/>
            <person name="O'donnell P."/>
            <person name="Okoawo O."/>
            <person name="O'leary S."/>
            <person name="Omotosho B."/>
            <person name="O'neill K."/>
            <person name="Osman S."/>
            <person name="Parker S."/>
            <person name="Perrin D."/>
            <person name="Phunkhang P."/>
            <person name="Piqani B."/>
            <person name="Purcell S."/>
            <person name="Rachupka T."/>
            <person name="Ramasamy U."/>
            <person name="Rameau R."/>
            <person name="Ray V."/>
            <person name="Raymond C."/>
            <person name="Retta R."/>
            <person name="Richardson S."/>
            <person name="Rise C."/>
            <person name="Rodriguez J."/>
            <person name="Rogers J."/>
            <person name="Rogov P."/>
            <person name="Rutman M."/>
            <person name="Schupbach R."/>
            <person name="Seaman C."/>
            <person name="Settipalli S."/>
            <person name="Sharpe T."/>
            <person name="Sheridan J."/>
            <person name="Sherpa N."/>
            <person name="Shi J."/>
            <person name="Smirnov S."/>
            <person name="Smith C."/>
            <person name="Sougnez C."/>
            <person name="Spencer B."/>
            <person name="Stalker J."/>
            <person name="Stange-thomann N."/>
            <person name="Stavropoulos S."/>
            <person name="Stetson K."/>
            <person name="Stone C."/>
            <person name="Stone S."/>
            <person name="Stubbs M."/>
            <person name="Talamas J."/>
            <person name="Tchuinga P."/>
            <person name="Tenzing P."/>
            <person name="Tesfaye S."/>
            <person name="Theodore J."/>
            <person name="Thoulutsang Y."/>
            <person name="Topham K."/>
            <person name="Towey S."/>
            <person name="Tsamla T."/>
            <person name="Tsomo N."/>
            <person name="Vallee D."/>
            <person name="Vassiliev H."/>
            <person name="Venkataraman V."/>
            <person name="Vinson J."/>
            <person name="Vo A."/>
            <person name="Wade C."/>
            <person name="Wang S."/>
            <person name="Wangchuk T."/>
            <person name="Wangdi T."/>
            <person name="Whittaker C."/>
            <person name="Wilkinson J."/>
            <person name="Wu Y."/>
            <person name="Wyman D."/>
            <person name="Yadav S."/>
            <person name="Yang S."/>
            <person name="Yang X."/>
            <person name="Yeager S."/>
            <person name="Yee E."/>
            <person name="Young G."/>
            <person name="Zainoun J."/>
            <person name="Zembeck L."/>
            <person name="Zimmer A."/>
            <person name="Zody M."/>
            <person name="Lander E."/>
        </authorList>
    </citation>
    <scope>NUCLEOTIDE SEQUENCE [LARGE SCALE GENOMIC DNA]</scope>
</reference>
<proteinExistence type="inferred from homology"/>
<evidence type="ECO:0000256" key="1">
    <source>
        <dbReference type="ARBA" id="ARBA00007471"/>
    </source>
</evidence>
<organism evidence="4 5">
    <name type="scientific">Ciona savignyi</name>
    <name type="common">Pacific transparent sea squirt</name>
    <dbReference type="NCBI Taxonomy" id="51511"/>
    <lineage>
        <taxon>Eukaryota</taxon>
        <taxon>Metazoa</taxon>
        <taxon>Chordata</taxon>
        <taxon>Tunicata</taxon>
        <taxon>Ascidiacea</taxon>
        <taxon>Phlebobranchia</taxon>
        <taxon>Cionidae</taxon>
        <taxon>Ciona</taxon>
    </lineage>
</organism>
<evidence type="ECO:0000259" key="3">
    <source>
        <dbReference type="PROSITE" id="PS51339"/>
    </source>
</evidence>
<dbReference type="Pfam" id="PF21098">
    <property type="entry name" value="PH-GRAM_MTMR6-like"/>
    <property type="match status" value="1"/>
</dbReference>
<evidence type="ECO:0000313" key="5">
    <source>
        <dbReference type="Proteomes" id="UP000007875"/>
    </source>
</evidence>
<dbReference type="InterPro" id="IPR029021">
    <property type="entry name" value="Prot-tyrosine_phosphatase-like"/>
</dbReference>
<dbReference type="GO" id="GO:0046856">
    <property type="term" value="P:phosphatidylinositol dephosphorylation"/>
    <property type="evidence" value="ECO:0007669"/>
    <property type="project" value="TreeGrafter"/>
</dbReference>
<keyword evidence="5" id="KW-1185">Reference proteome</keyword>
<reference evidence="4" key="2">
    <citation type="submission" date="2025-08" db="UniProtKB">
        <authorList>
            <consortium name="Ensembl"/>
        </authorList>
    </citation>
    <scope>IDENTIFICATION</scope>
</reference>
<dbReference type="HOGENOM" id="CLU_001839_1_0_1"/>
<dbReference type="SUPFAM" id="SSF52799">
    <property type="entry name" value="(Phosphotyrosine protein) phosphatases II"/>
    <property type="match status" value="1"/>
</dbReference>
<protein>
    <recommendedName>
        <fullName evidence="3">Myotubularin phosphatase domain-containing protein</fullName>
    </recommendedName>
</protein>
<dbReference type="PANTHER" id="PTHR10807">
    <property type="entry name" value="MYOTUBULARIN-RELATED"/>
    <property type="match status" value="1"/>
</dbReference>
<dbReference type="InterPro" id="IPR048994">
    <property type="entry name" value="PH-GRAM_MTMR6-9"/>
</dbReference>
<dbReference type="GO" id="GO:0004438">
    <property type="term" value="F:phosphatidylinositol-3-phosphate phosphatase activity"/>
    <property type="evidence" value="ECO:0007669"/>
    <property type="project" value="TreeGrafter"/>
</dbReference>
<dbReference type="InterPro" id="IPR011993">
    <property type="entry name" value="PH-like_dom_sf"/>
</dbReference>
<sequence length="241" mass="27699">MVQGGCALKLRCKTFQVLVFFISQERDCHDLYSSLLKLSKPETVEDLYAFSFNPRSTQLQQQEGWDLFTLNNHFLQMGLPTRYWKISRINNEFGLCETYPKVLCVPSLATPALMMGSAAFRSKRRLPVLSYLHKNGAVIVRCSQPMAGLNSRSIEDEAYVDLIRRSKAGNQDFMYIVDTRPMINAVANRAQGKGYENTDFYENIKYLFLGIDNIHVMRTSLNKLLEHVKTPHAQCRTGWKQ</sequence>
<dbReference type="InterPro" id="IPR010569">
    <property type="entry name" value="Myotubularin-like_Pase_dom"/>
</dbReference>
<reference evidence="4" key="3">
    <citation type="submission" date="2025-09" db="UniProtKB">
        <authorList>
            <consortium name="Ensembl"/>
        </authorList>
    </citation>
    <scope>IDENTIFICATION</scope>
</reference>
<dbReference type="SUPFAM" id="SSF50729">
    <property type="entry name" value="PH domain-like"/>
    <property type="match status" value="1"/>
</dbReference>